<dbReference type="CDD" id="cd00093">
    <property type="entry name" value="HTH_XRE"/>
    <property type="match status" value="1"/>
</dbReference>
<evidence type="ECO:0000313" key="3">
    <source>
        <dbReference type="EMBL" id="SHE28203.1"/>
    </source>
</evidence>
<evidence type="ECO:0000259" key="2">
    <source>
        <dbReference type="PROSITE" id="PS50943"/>
    </source>
</evidence>
<proteinExistence type="predicted"/>
<feature type="domain" description="HTH cro/C1-type" evidence="2">
    <location>
        <begin position="8"/>
        <end position="62"/>
    </location>
</feature>
<dbReference type="Proteomes" id="UP000184196">
    <property type="component" value="Unassembled WGS sequence"/>
</dbReference>
<reference evidence="4" key="1">
    <citation type="submission" date="2016-11" db="EMBL/GenBank/DDBJ databases">
        <authorList>
            <person name="Varghese N."/>
            <person name="Submissions S."/>
        </authorList>
    </citation>
    <scope>NUCLEOTIDE SEQUENCE [LARGE SCALE GENOMIC DNA]</scope>
    <source>
        <strain evidence="4">DSM 11792</strain>
    </source>
</reference>
<dbReference type="SMART" id="SM00530">
    <property type="entry name" value="HTH_XRE"/>
    <property type="match status" value="1"/>
</dbReference>
<dbReference type="Gene3D" id="1.10.260.40">
    <property type="entry name" value="lambda repressor-like DNA-binding domains"/>
    <property type="match status" value="1"/>
</dbReference>
<dbReference type="PROSITE" id="PS50943">
    <property type="entry name" value="HTH_CROC1"/>
    <property type="match status" value="1"/>
</dbReference>
<dbReference type="SUPFAM" id="SSF47413">
    <property type="entry name" value="lambda repressor-like DNA-binding domains"/>
    <property type="match status" value="1"/>
</dbReference>
<dbReference type="RefSeq" id="WP_073162266.1">
    <property type="nucleotide sequence ID" value="NZ_FQUW01000004.1"/>
</dbReference>
<dbReference type="InterPro" id="IPR010982">
    <property type="entry name" value="Lambda_DNA-bd_dom_sf"/>
</dbReference>
<accession>A0A1M4S7L8</accession>
<gene>
    <name evidence="3" type="ORF">SAMN02745218_00009</name>
</gene>
<dbReference type="PANTHER" id="PTHR46558">
    <property type="entry name" value="TRACRIPTIONAL REGULATORY PROTEIN-RELATED-RELATED"/>
    <property type="match status" value="1"/>
</dbReference>
<evidence type="ECO:0000256" key="1">
    <source>
        <dbReference type="ARBA" id="ARBA00023125"/>
    </source>
</evidence>
<dbReference type="OrthoDB" id="1786861at2"/>
<name>A0A1M4S7L8_9FIRM</name>
<dbReference type="PANTHER" id="PTHR46558:SF13">
    <property type="entry name" value="HTH-TYPE TRANSCRIPTIONAL REGULATOR IMMR"/>
    <property type="match status" value="1"/>
</dbReference>
<protein>
    <submittedName>
        <fullName evidence="3">Helix-turn-helix</fullName>
    </submittedName>
</protein>
<keyword evidence="1" id="KW-0238">DNA-binding</keyword>
<dbReference type="GO" id="GO:0003677">
    <property type="term" value="F:DNA binding"/>
    <property type="evidence" value="ECO:0007669"/>
    <property type="project" value="UniProtKB-KW"/>
</dbReference>
<evidence type="ECO:0000313" key="4">
    <source>
        <dbReference type="Proteomes" id="UP000184196"/>
    </source>
</evidence>
<dbReference type="AlphaFoldDB" id="A0A1M4S7L8"/>
<sequence length="142" mass="16196">MPSLGERLAYLRNQRGLSQAELARLLHMGQSTIAMYEKNRRSPDNQSLKRLADFFGVSTDYLLGRTDRPYGTGGEGAPGNAPHDAKLYAVAADPLFAGLLRQVPDLTEEEKQSLAEHWEWALRFIKKERERRRKREEGNRKG</sequence>
<organism evidence="3 4">
    <name type="scientific">Desulfofundulus australicus DSM 11792</name>
    <dbReference type="NCBI Taxonomy" id="1121425"/>
    <lineage>
        <taxon>Bacteria</taxon>
        <taxon>Bacillati</taxon>
        <taxon>Bacillota</taxon>
        <taxon>Clostridia</taxon>
        <taxon>Eubacteriales</taxon>
        <taxon>Peptococcaceae</taxon>
        <taxon>Desulfofundulus</taxon>
    </lineage>
</organism>
<dbReference type="EMBL" id="FQUW01000004">
    <property type="protein sequence ID" value="SHE28203.1"/>
    <property type="molecule type" value="Genomic_DNA"/>
</dbReference>
<keyword evidence="4" id="KW-1185">Reference proteome</keyword>
<dbReference type="Pfam" id="PF01381">
    <property type="entry name" value="HTH_3"/>
    <property type="match status" value="1"/>
</dbReference>
<dbReference type="InterPro" id="IPR001387">
    <property type="entry name" value="Cro/C1-type_HTH"/>
</dbReference>